<evidence type="ECO:0000313" key="2">
    <source>
        <dbReference type="EMBL" id="KAI9633200.1"/>
    </source>
</evidence>
<feature type="compositionally biased region" description="Low complexity" evidence="1">
    <location>
        <begin position="7"/>
        <end position="29"/>
    </location>
</feature>
<feature type="region of interest" description="Disordered" evidence="1">
    <location>
        <begin position="213"/>
        <end position="257"/>
    </location>
</feature>
<evidence type="ECO:0000313" key="3">
    <source>
        <dbReference type="Proteomes" id="UP001164286"/>
    </source>
</evidence>
<evidence type="ECO:0000256" key="1">
    <source>
        <dbReference type="SAM" id="MobiDB-lite"/>
    </source>
</evidence>
<evidence type="ECO:0008006" key="4">
    <source>
        <dbReference type="Google" id="ProtNLM"/>
    </source>
</evidence>
<sequence>MPEMQDATTPAAAAGSSGASSTQAATAQPGPSTTKQPRWTTFPKTLHPSATPLPLSDLPDRLAAKSVPGYEVDITVPSNDGVGTEMRRPHWDELPLRKEDNTPGSSPHSHLTQIEPYQDFLENFRPGSKHLLRGVRWDKSKGEVYDANAEESYPSPEILVGEGIGSGRIWQVMEGRIRLPEGTLINGAAPGAADEASRWDLRKLKGALAISDRADFGGKPTKPDSDGDSEGDSYDEDEYFYPRRQRPPKIADPDPSSLEPLSEYWQDVLRRDQVVIKFACPVANDNGPYKLKVPIPPDQVEKQILNEARLYSSNLRGVQGVYVPAFYGLWTFEVAEGKAYMMVLERLSDLRNEDMSLRKSELPTWQQRAICNAYKAIHNANVIMGDILTDNLLIRYDTTWIPRRMLRPKPFGRYATRAGRARSKPALKLINFDMAMDISSLSPEDRKRLIKLEREKVSEKYWLGTALWEECEAASGSS</sequence>
<dbReference type="AlphaFoldDB" id="A0AA38H3P5"/>
<reference evidence="2" key="1">
    <citation type="journal article" date="2022" name="G3 (Bethesda)">
        <title>High quality genome of the basidiomycete yeast Dioszegia hungarica PDD-24b-2 isolated from cloud water.</title>
        <authorList>
            <person name="Jarrige D."/>
            <person name="Haridas S."/>
            <person name="Bleykasten-Grosshans C."/>
            <person name="Joly M."/>
            <person name="Nadalig T."/>
            <person name="Sancelme M."/>
            <person name="Vuilleumier S."/>
            <person name="Grigoriev I.V."/>
            <person name="Amato P."/>
            <person name="Bringel F."/>
        </authorList>
    </citation>
    <scope>NUCLEOTIDE SEQUENCE</scope>
    <source>
        <strain evidence="2">PDD-24b-2</strain>
    </source>
</reference>
<keyword evidence="3" id="KW-1185">Reference proteome</keyword>
<feature type="compositionally biased region" description="Acidic residues" evidence="1">
    <location>
        <begin position="226"/>
        <end position="239"/>
    </location>
</feature>
<dbReference type="InterPro" id="IPR011009">
    <property type="entry name" value="Kinase-like_dom_sf"/>
</dbReference>
<feature type="compositionally biased region" description="Polar residues" evidence="1">
    <location>
        <begin position="30"/>
        <end position="43"/>
    </location>
</feature>
<proteinExistence type="predicted"/>
<dbReference type="SUPFAM" id="SSF56112">
    <property type="entry name" value="Protein kinase-like (PK-like)"/>
    <property type="match status" value="1"/>
</dbReference>
<gene>
    <name evidence="2" type="ORF">MKK02DRAFT_39179</name>
</gene>
<dbReference type="Proteomes" id="UP001164286">
    <property type="component" value="Unassembled WGS sequence"/>
</dbReference>
<dbReference type="GeneID" id="77729677"/>
<feature type="region of interest" description="Disordered" evidence="1">
    <location>
        <begin position="1"/>
        <end position="60"/>
    </location>
</feature>
<accession>A0AA38H3P5</accession>
<organism evidence="2 3">
    <name type="scientific">Dioszegia hungarica</name>
    <dbReference type="NCBI Taxonomy" id="4972"/>
    <lineage>
        <taxon>Eukaryota</taxon>
        <taxon>Fungi</taxon>
        <taxon>Dikarya</taxon>
        <taxon>Basidiomycota</taxon>
        <taxon>Agaricomycotina</taxon>
        <taxon>Tremellomycetes</taxon>
        <taxon>Tremellales</taxon>
        <taxon>Bulleribasidiaceae</taxon>
        <taxon>Dioszegia</taxon>
    </lineage>
</organism>
<dbReference type="EMBL" id="JAKWFO010000011">
    <property type="protein sequence ID" value="KAI9633200.1"/>
    <property type="molecule type" value="Genomic_DNA"/>
</dbReference>
<dbReference type="RefSeq" id="XP_052942977.1">
    <property type="nucleotide sequence ID" value="XM_053090472.1"/>
</dbReference>
<feature type="compositionally biased region" description="Basic and acidic residues" evidence="1">
    <location>
        <begin position="213"/>
        <end position="225"/>
    </location>
</feature>
<comment type="caution">
    <text evidence="2">The sequence shown here is derived from an EMBL/GenBank/DDBJ whole genome shotgun (WGS) entry which is preliminary data.</text>
</comment>
<protein>
    <recommendedName>
        <fullName evidence="4">Protein kinase domain-containing protein</fullName>
    </recommendedName>
</protein>
<name>A0AA38H3P5_9TREE</name>